<gene>
    <name evidence="2" type="ORF">C9374_012503</name>
</gene>
<feature type="compositionally biased region" description="Low complexity" evidence="1">
    <location>
        <begin position="139"/>
        <end position="149"/>
    </location>
</feature>
<dbReference type="Proteomes" id="UP000816034">
    <property type="component" value="Unassembled WGS sequence"/>
</dbReference>
<dbReference type="EMBL" id="PYSW02000005">
    <property type="protein sequence ID" value="KAG2392251.1"/>
    <property type="molecule type" value="Genomic_DNA"/>
</dbReference>
<feature type="compositionally biased region" description="Acidic residues" evidence="1">
    <location>
        <begin position="338"/>
        <end position="349"/>
    </location>
</feature>
<evidence type="ECO:0000256" key="1">
    <source>
        <dbReference type="SAM" id="MobiDB-lite"/>
    </source>
</evidence>
<feature type="compositionally biased region" description="Polar residues" evidence="1">
    <location>
        <begin position="18"/>
        <end position="27"/>
    </location>
</feature>
<comment type="caution">
    <text evidence="2">The sequence shown here is derived from an EMBL/GenBank/DDBJ whole genome shotgun (WGS) entry which is preliminary data.</text>
</comment>
<dbReference type="RefSeq" id="XP_044554145.1">
    <property type="nucleotide sequence ID" value="XM_044688277.1"/>
</dbReference>
<keyword evidence="3" id="KW-1185">Reference proteome</keyword>
<feature type="compositionally biased region" description="Polar residues" evidence="1">
    <location>
        <begin position="352"/>
        <end position="377"/>
    </location>
</feature>
<organism evidence="2 3">
    <name type="scientific">Naegleria lovaniensis</name>
    <name type="common">Amoeba</name>
    <dbReference type="NCBI Taxonomy" id="51637"/>
    <lineage>
        <taxon>Eukaryota</taxon>
        <taxon>Discoba</taxon>
        <taxon>Heterolobosea</taxon>
        <taxon>Tetramitia</taxon>
        <taxon>Eutetramitia</taxon>
        <taxon>Vahlkampfiidae</taxon>
        <taxon>Naegleria</taxon>
    </lineage>
</organism>
<feature type="compositionally biased region" description="Low complexity" evidence="1">
    <location>
        <begin position="63"/>
        <end position="77"/>
    </location>
</feature>
<reference evidence="2 3" key="1">
    <citation type="journal article" date="2018" name="BMC Genomics">
        <title>The genome of Naegleria lovaniensis, the basis for a comparative approach to unravel pathogenicity factors of the human pathogenic amoeba N. fowleri.</title>
        <authorList>
            <person name="Liechti N."/>
            <person name="Schurch N."/>
            <person name="Bruggmann R."/>
            <person name="Wittwer M."/>
        </authorList>
    </citation>
    <scope>NUCLEOTIDE SEQUENCE [LARGE SCALE GENOMIC DNA]</scope>
    <source>
        <strain evidence="2 3">ATCC 30569</strain>
    </source>
</reference>
<feature type="compositionally biased region" description="Low complexity" evidence="1">
    <location>
        <begin position="158"/>
        <end position="169"/>
    </location>
</feature>
<protein>
    <submittedName>
        <fullName evidence="2">Uncharacterized protein</fullName>
    </submittedName>
</protein>
<sequence length="526" mass="58867">MPRTRKPVNQKTKKQTREASSSQQELQQGIRFPSTFHMVDPSVGSHHQPLQSPIPNPFSHSYNNNNNNITTNLTTHNNRSDSSMLVSDNDSCSMFSTCSSSCSSSSNSYSTNTCVVDSTTSKKRTRTSSSSKKQKKNSKTNNNSSSPSNMNLQQHTFVNNNTSNTTVRPRSNKPTASAPLKRHFPNWQAVAQFVHDHVHQTHCDQKAFISFIEKAFNFELTNDQVLRHHFNRMGILNHQHALTIEKESDLVPSFDKSLLDNNDFLKLLLKSEGGVFTILSYPYIACMFRTTPIAVKKKILPLLEELGLKMPVFDFDRNRLKRYFKKYLCNYGIDFTQEDDGSDHDDEDTSSNSDVASQHDSSTNHGAECSPSMSSSHANEEDDYFHPSLEKKQKLDTLQSRQQPILSFSPSSPSSSTQLHLSGSSSSTVVLGNVELSNTWTNPANLGLENDVLFHALYGEASSNFLNNTAVSLNQPISTMYTSSSVVAPQNSTNDEPQDNATFEVFLQSWSEESSSNPDQTFSFFD</sequence>
<feature type="compositionally biased region" description="Polar residues" evidence="1">
    <location>
        <begin position="48"/>
        <end position="62"/>
    </location>
</feature>
<feature type="compositionally biased region" description="Basic and acidic residues" evidence="1">
    <location>
        <begin position="384"/>
        <end position="395"/>
    </location>
</feature>
<accession>A0AA88H184</accession>
<name>A0AA88H184_NAELO</name>
<feature type="compositionally biased region" description="Basic residues" evidence="1">
    <location>
        <begin position="1"/>
        <end position="14"/>
    </location>
</feature>
<feature type="region of interest" description="Disordered" evidence="1">
    <location>
        <begin position="100"/>
        <end position="180"/>
    </location>
</feature>
<feature type="region of interest" description="Disordered" evidence="1">
    <location>
        <begin position="1"/>
        <end position="86"/>
    </location>
</feature>
<feature type="region of interest" description="Disordered" evidence="1">
    <location>
        <begin position="338"/>
        <end position="423"/>
    </location>
</feature>
<feature type="compositionally biased region" description="Low complexity" evidence="1">
    <location>
        <begin position="402"/>
        <end position="423"/>
    </location>
</feature>
<evidence type="ECO:0000313" key="3">
    <source>
        <dbReference type="Proteomes" id="UP000816034"/>
    </source>
</evidence>
<feature type="compositionally biased region" description="Basic residues" evidence="1">
    <location>
        <begin position="121"/>
        <end position="138"/>
    </location>
</feature>
<proteinExistence type="predicted"/>
<dbReference type="GeneID" id="68104957"/>
<evidence type="ECO:0000313" key="2">
    <source>
        <dbReference type="EMBL" id="KAG2392251.1"/>
    </source>
</evidence>
<feature type="compositionally biased region" description="Low complexity" evidence="1">
    <location>
        <begin position="100"/>
        <end position="114"/>
    </location>
</feature>
<dbReference type="AlphaFoldDB" id="A0AA88H184"/>